<dbReference type="Proteomes" id="UP000015241">
    <property type="component" value="Unassembled WGS sequence"/>
</dbReference>
<dbReference type="InterPro" id="IPR011990">
    <property type="entry name" value="TPR-like_helical_dom_sf"/>
</dbReference>
<dbReference type="HOGENOM" id="CLU_141867_3_1_1"/>
<keyword evidence="3" id="KW-0677">Repeat</keyword>
<evidence type="ECO:0000313" key="8">
    <source>
        <dbReference type="Proteomes" id="UP000015241"/>
    </source>
</evidence>
<dbReference type="InParanoid" id="S8DTY1"/>
<dbReference type="AlphaFoldDB" id="S8DTY1"/>
<evidence type="ECO:0000256" key="6">
    <source>
        <dbReference type="ARBA" id="ARBA00023136"/>
    </source>
</evidence>
<evidence type="ECO:0000256" key="2">
    <source>
        <dbReference type="ARBA" id="ARBA00022692"/>
    </source>
</evidence>
<sequence length="103" mass="11284">LKARGNAAYSSRQFSTAIDLYTRAIDVTPKPEPVFYSNRAACYINLTPPDHEKVVADCDAALQLDSSYVKALNRRATALESLERNEEALRGTCTSAVSERGSD</sequence>
<dbReference type="GO" id="GO:0030150">
    <property type="term" value="P:protein import into mitochondrial matrix"/>
    <property type="evidence" value="ECO:0007669"/>
    <property type="project" value="TreeGrafter"/>
</dbReference>
<dbReference type="OrthoDB" id="2942533at2759"/>
<keyword evidence="4" id="KW-0802">TPR repeat</keyword>
<dbReference type="GO" id="GO:0008320">
    <property type="term" value="F:protein transmembrane transporter activity"/>
    <property type="evidence" value="ECO:0007669"/>
    <property type="project" value="TreeGrafter"/>
</dbReference>
<comment type="subcellular location">
    <subcellularLocation>
        <location evidence="1">Membrane</location>
    </subcellularLocation>
</comment>
<dbReference type="EMBL" id="KE504226">
    <property type="protein sequence ID" value="EPS94678.1"/>
    <property type="molecule type" value="Genomic_DNA"/>
</dbReference>
<dbReference type="PANTHER" id="PTHR46208">
    <property type="entry name" value="MITOCHONDRIAL IMPORT RECEPTOR SUBUNIT TOM70"/>
    <property type="match status" value="1"/>
</dbReference>
<evidence type="ECO:0000256" key="5">
    <source>
        <dbReference type="ARBA" id="ARBA00022989"/>
    </source>
</evidence>
<evidence type="ECO:0000256" key="3">
    <source>
        <dbReference type="ARBA" id="ARBA00022737"/>
    </source>
</evidence>
<proteinExistence type="predicted"/>
<gene>
    <name evidence="7" type="ORF">FOMPIDRAFT_50119</name>
</gene>
<accession>S8DTY1</accession>
<dbReference type="SUPFAM" id="SSF48452">
    <property type="entry name" value="TPR-like"/>
    <property type="match status" value="1"/>
</dbReference>
<reference evidence="7 8" key="1">
    <citation type="journal article" date="2012" name="Science">
        <title>The Paleozoic origin of enzymatic lignin decomposition reconstructed from 31 fungal genomes.</title>
        <authorList>
            <person name="Floudas D."/>
            <person name="Binder M."/>
            <person name="Riley R."/>
            <person name="Barry K."/>
            <person name="Blanchette R.A."/>
            <person name="Henrissat B."/>
            <person name="Martinez A.T."/>
            <person name="Otillar R."/>
            <person name="Spatafora J.W."/>
            <person name="Yadav J.S."/>
            <person name="Aerts A."/>
            <person name="Benoit I."/>
            <person name="Boyd A."/>
            <person name="Carlson A."/>
            <person name="Copeland A."/>
            <person name="Coutinho P.M."/>
            <person name="de Vries R.P."/>
            <person name="Ferreira P."/>
            <person name="Findley K."/>
            <person name="Foster B."/>
            <person name="Gaskell J."/>
            <person name="Glotzer D."/>
            <person name="Gorecki P."/>
            <person name="Heitman J."/>
            <person name="Hesse C."/>
            <person name="Hori C."/>
            <person name="Igarashi K."/>
            <person name="Jurgens J.A."/>
            <person name="Kallen N."/>
            <person name="Kersten P."/>
            <person name="Kohler A."/>
            <person name="Kuees U."/>
            <person name="Kumar T.K.A."/>
            <person name="Kuo A."/>
            <person name="LaButti K."/>
            <person name="Larrondo L.F."/>
            <person name="Lindquist E."/>
            <person name="Ling A."/>
            <person name="Lombard V."/>
            <person name="Lucas S."/>
            <person name="Lundell T."/>
            <person name="Martin R."/>
            <person name="McLaughlin D.J."/>
            <person name="Morgenstern I."/>
            <person name="Morin E."/>
            <person name="Murat C."/>
            <person name="Nagy L.G."/>
            <person name="Nolan M."/>
            <person name="Ohm R.A."/>
            <person name="Patyshakuliyeva A."/>
            <person name="Rokas A."/>
            <person name="Ruiz-Duenas F.J."/>
            <person name="Sabat G."/>
            <person name="Salamov A."/>
            <person name="Samejima M."/>
            <person name="Schmutz J."/>
            <person name="Slot J.C."/>
            <person name="St John F."/>
            <person name="Stenlid J."/>
            <person name="Sun H."/>
            <person name="Sun S."/>
            <person name="Syed K."/>
            <person name="Tsang A."/>
            <person name="Wiebenga A."/>
            <person name="Young D."/>
            <person name="Pisabarro A."/>
            <person name="Eastwood D.C."/>
            <person name="Martin F."/>
            <person name="Cullen D."/>
            <person name="Grigoriev I.V."/>
            <person name="Hibbett D.S."/>
        </authorList>
    </citation>
    <scope>NUCLEOTIDE SEQUENCE</scope>
    <source>
        <strain evidence="8">FP-58527</strain>
    </source>
</reference>
<keyword evidence="6" id="KW-0472">Membrane</keyword>
<name>S8DTY1_FOMSC</name>
<dbReference type="STRING" id="743788.S8DTY1"/>
<feature type="non-terminal residue" evidence="7">
    <location>
        <position position="1"/>
    </location>
</feature>
<dbReference type="GO" id="GO:0030943">
    <property type="term" value="F:mitochondrion targeting sequence binding"/>
    <property type="evidence" value="ECO:0007669"/>
    <property type="project" value="TreeGrafter"/>
</dbReference>
<evidence type="ECO:0000256" key="1">
    <source>
        <dbReference type="ARBA" id="ARBA00004370"/>
    </source>
</evidence>
<dbReference type="PANTHER" id="PTHR46208:SF1">
    <property type="entry name" value="MITOCHONDRIAL IMPORT RECEPTOR SUBUNIT TOM70"/>
    <property type="match status" value="1"/>
</dbReference>
<protein>
    <submittedName>
        <fullName evidence="7">Uncharacterized protein</fullName>
    </submittedName>
</protein>
<keyword evidence="2" id="KW-0812">Transmembrane</keyword>
<dbReference type="GO" id="GO:0045039">
    <property type="term" value="P:protein insertion into mitochondrial inner membrane"/>
    <property type="evidence" value="ECO:0007669"/>
    <property type="project" value="TreeGrafter"/>
</dbReference>
<keyword evidence="5" id="KW-1133">Transmembrane helix</keyword>
<organism evidence="7 8">
    <name type="scientific">Fomitopsis schrenkii</name>
    <name type="common">Brown rot fungus</name>
    <dbReference type="NCBI Taxonomy" id="2126942"/>
    <lineage>
        <taxon>Eukaryota</taxon>
        <taxon>Fungi</taxon>
        <taxon>Dikarya</taxon>
        <taxon>Basidiomycota</taxon>
        <taxon>Agaricomycotina</taxon>
        <taxon>Agaricomycetes</taxon>
        <taxon>Polyporales</taxon>
        <taxon>Fomitopsis</taxon>
    </lineage>
</organism>
<evidence type="ECO:0000313" key="7">
    <source>
        <dbReference type="EMBL" id="EPS94678.1"/>
    </source>
</evidence>
<dbReference type="Gene3D" id="1.25.40.10">
    <property type="entry name" value="Tetratricopeptide repeat domain"/>
    <property type="match status" value="1"/>
</dbReference>
<dbReference type="GO" id="GO:0005741">
    <property type="term" value="C:mitochondrial outer membrane"/>
    <property type="evidence" value="ECO:0007669"/>
    <property type="project" value="TreeGrafter"/>
</dbReference>
<evidence type="ECO:0000256" key="4">
    <source>
        <dbReference type="ARBA" id="ARBA00022803"/>
    </source>
</evidence>
<keyword evidence="8" id="KW-1185">Reference proteome</keyword>
<dbReference type="eggNOG" id="KOG0547">
    <property type="taxonomic scope" value="Eukaryota"/>
</dbReference>